<evidence type="ECO:0000313" key="3">
    <source>
        <dbReference type="Proteomes" id="UP000323632"/>
    </source>
</evidence>
<proteinExistence type="predicted"/>
<keyword evidence="1" id="KW-0175">Coiled coil</keyword>
<evidence type="ECO:0000256" key="1">
    <source>
        <dbReference type="SAM" id="Coils"/>
    </source>
</evidence>
<dbReference type="Proteomes" id="UP000323632">
    <property type="component" value="Unassembled WGS sequence"/>
</dbReference>
<feature type="coiled-coil region" evidence="1">
    <location>
        <begin position="126"/>
        <end position="153"/>
    </location>
</feature>
<protein>
    <submittedName>
        <fullName evidence="2">Uncharacterized protein</fullName>
    </submittedName>
</protein>
<name>A0A5M6CEM2_9BACT</name>
<dbReference type="RefSeq" id="WP_150033308.1">
    <property type="nucleotide sequence ID" value="NZ_VWSH01000003.1"/>
</dbReference>
<keyword evidence="3" id="KW-1185">Reference proteome</keyword>
<dbReference type="EMBL" id="VWSH01000003">
    <property type="protein sequence ID" value="KAA5533561.1"/>
    <property type="molecule type" value="Genomic_DNA"/>
</dbReference>
<organism evidence="2 3">
    <name type="scientific">Taibaiella lutea</name>
    <dbReference type="NCBI Taxonomy" id="2608001"/>
    <lineage>
        <taxon>Bacteria</taxon>
        <taxon>Pseudomonadati</taxon>
        <taxon>Bacteroidota</taxon>
        <taxon>Chitinophagia</taxon>
        <taxon>Chitinophagales</taxon>
        <taxon>Chitinophagaceae</taxon>
        <taxon>Taibaiella</taxon>
    </lineage>
</organism>
<gene>
    <name evidence="2" type="ORF">F0919_13560</name>
</gene>
<comment type="caution">
    <text evidence="2">The sequence shown here is derived from an EMBL/GenBank/DDBJ whole genome shotgun (WGS) entry which is preliminary data.</text>
</comment>
<accession>A0A5M6CEM2</accession>
<sequence>MNLMVRSFAPSDELEDAINQINGLINNLDPFKVSLSNDARKKMRVVGSSRLGLVDIVSRLATQYDEKLAKNDNAKDLKERVAYLQVLRAYRIAAQKLCEALDDTDKALGKDIMGYVDKFGDSLQSARKYDGDLDEAIKELDDYNARFKKVMEEEDPELEAGEPGSELPQ</sequence>
<reference evidence="2 3" key="1">
    <citation type="submission" date="2019-09" db="EMBL/GenBank/DDBJ databases">
        <title>Genome sequence and assembly of Taibaiella sp.</title>
        <authorList>
            <person name="Chhetri G."/>
        </authorList>
    </citation>
    <scope>NUCLEOTIDE SEQUENCE [LARGE SCALE GENOMIC DNA]</scope>
    <source>
        <strain evidence="2 3">KVB11</strain>
    </source>
</reference>
<dbReference type="AlphaFoldDB" id="A0A5M6CEM2"/>
<evidence type="ECO:0000313" key="2">
    <source>
        <dbReference type="EMBL" id="KAA5533561.1"/>
    </source>
</evidence>